<dbReference type="AlphaFoldDB" id="A0AAN4ZGM7"/>
<dbReference type="SUPFAM" id="SSF158855">
    <property type="entry name" value="Lipase chaperone-like"/>
    <property type="match status" value="1"/>
</dbReference>
<sequence length="297" mass="30281">GGGGGGGQFGGMPFPQGGSSIRFAPQSFGGSSGGFGGQFGSGSSPFGGSGSPFGGGGQMMGMGGGSSFPPYGQQSSQLILPPGALSGPGFGSGAGNGMGSPFSASIDNSITSMNSLNNVPRFGAGAGQGFPGSGAGFSGSGQGFPSSGGQEFPGSGAGFPGSDGSMGGVRRVIPPFLQGVDKETEDRFYAIVQNPSWSGAEKEQRVQEFIASLDSSRQNTYEQFRREAASTQKTKRDKVHGLVEQMSPEAQQQFQKVSALMTNPGLSDQQRLTQISDLYNKLSPQIRSEFDSKFTGL</sequence>
<name>A0AAN4ZGM7_9BILA</name>
<proteinExistence type="predicted"/>
<organism evidence="3 4">
    <name type="scientific">Pristionchus mayeri</name>
    <dbReference type="NCBI Taxonomy" id="1317129"/>
    <lineage>
        <taxon>Eukaryota</taxon>
        <taxon>Metazoa</taxon>
        <taxon>Ecdysozoa</taxon>
        <taxon>Nematoda</taxon>
        <taxon>Chromadorea</taxon>
        <taxon>Rhabditida</taxon>
        <taxon>Rhabditina</taxon>
        <taxon>Diplogasteromorpha</taxon>
        <taxon>Diplogasteroidea</taxon>
        <taxon>Neodiplogasteridae</taxon>
        <taxon>Pristionchus</taxon>
    </lineage>
</organism>
<dbReference type="Proteomes" id="UP001328107">
    <property type="component" value="Unassembled WGS sequence"/>
</dbReference>
<dbReference type="InterPro" id="IPR052823">
    <property type="entry name" value="SXP/RAL-2_related"/>
</dbReference>
<keyword evidence="4" id="KW-1185">Reference proteome</keyword>
<feature type="non-terminal residue" evidence="3">
    <location>
        <position position="1"/>
    </location>
</feature>
<feature type="region of interest" description="Disordered" evidence="1">
    <location>
        <begin position="1"/>
        <end position="92"/>
    </location>
</feature>
<feature type="compositionally biased region" description="Gly residues" evidence="1">
    <location>
        <begin position="30"/>
        <end position="66"/>
    </location>
</feature>
<comment type="caution">
    <text evidence="3">The sequence shown here is derived from an EMBL/GenBank/DDBJ whole genome shotgun (WGS) entry which is preliminary data.</text>
</comment>
<feature type="domain" description="SXP/RAL-2 family protein Ani s 5-like cation-binding" evidence="2">
    <location>
        <begin position="185"/>
        <end position="285"/>
    </location>
</feature>
<dbReference type="PANTHER" id="PTHR21593">
    <property type="entry name" value="PRION-LIKE- Q/N-RICH -DOMAIN-BEARING PROTEIN PROTEIN"/>
    <property type="match status" value="1"/>
</dbReference>
<dbReference type="Pfam" id="PF02520">
    <property type="entry name" value="ANIS5_cation-bd"/>
    <property type="match status" value="1"/>
</dbReference>
<feature type="compositionally biased region" description="Gly residues" evidence="1">
    <location>
        <begin position="1"/>
        <end position="10"/>
    </location>
</feature>
<feature type="region of interest" description="Disordered" evidence="1">
    <location>
        <begin position="134"/>
        <end position="159"/>
    </location>
</feature>
<evidence type="ECO:0000256" key="1">
    <source>
        <dbReference type="SAM" id="MobiDB-lite"/>
    </source>
</evidence>
<dbReference type="InterPro" id="IPR003677">
    <property type="entry name" value="ANIS5_cation-bd"/>
</dbReference>
<reference evidence="4" key="1">
    <citation type="submission" date="2022-10" db="EMBL/GenBank/DDBJ databases">
        <title>Genome assembly of Pristionchus species.</title>
        <authorList>
            <person name="Yoshida K."/>
            <person name="Sommer R.J."/>
        </authorList>
    </citation>
    <scope>NUCLEOTIDE SEQUENCE [LARGE SCALE GENOMIC DNA]</scope>
    <source>
        <strain evidence="4">RS5460</strain>
    </source>
</reference>
<evidence type="ECO:0000313" key="3">
    <source>
        <dbReference type="EMBL" id="GMR37542.1"/>
    </source>
</evidence>
<evidence type="ECO:0000313" key="4">
    <source>
        <dbReference type="Proteomes" id="UP001328107"/>
    </source>
</evidence>
<dbReference type="EMBL" id="BTRK01000002">
    <property type="protein sequence ID" value="GMR37542.1"/>
    <property type="molecule type" value="Genomic_DNA"/>
</dbReference>
<gene>
    <name evidence="3" type="ORF">PMAYCL1PPCAC_07737</name>
</gene>
<dbReference type="PANTHER" id="PTHR21593:SF36">
    <property type="entry name" value="DUF148 DOMAIN-CONTAINING PROTEIN-RELATED"/>
    <property type="match status" value="1"/>
</dbReference>
<accession>A0AAN4ZGM7</accession>
<protein>
    <recommendedName>
        <fullName evidence="2">SXP/RAL-2 family protein Ani s 5-like cation-binding domain-containing protein</fullName>
    </recommendedName>
</protein>
<evidence type="ECO:0000259" key="2">
    <source>
        <dbReference type="Pfam" id="PF02520"/>
    </source>
</evidence>